<dbReference type="Pfam" id="PF04149">
    <property type="entry name" value="DUF397"/>
    <property type="match status" value="1"/>
</dbReference>
<keyword evidence="3" id="KW-1185">Reference proteome</keyword>
<comment type="caution">
    <text evidence="2">The sequence shown here is derived from an EMBL/GenBank/DDBJ whole genome shotgun (WGS) entry which is preliminary data.</text>
</comment>
<dbReference type="InterPro" id="IPR007278">
    <property type="entry name" value="DUF397"/>
</dbReference>
<evidence type="ECO:0000313" key="3">
    <source>
        <dbReference type="Proteomes" id="UP001596540"/>
    </source>
</evidence>
<accession>A0ABW2KMB4</accession>
<dbReference type="RefSeq" id="WP_379872750.1">
    <property type="nucleotide sequence ID" value="NZ_JBHTBH010000010.1"/>
</dbReference>
<gene>
    <name evidence="2" type="ORF">ACFQRF_20470</name>
</gene>
<protein>
    <submittedName>
        <fullName evidence="2">DUF397 domain-containing protein</fullName>
    </submittedName>
</protein>
<organism evidence="2 3">
    <name type="scientific">Marinactinospora rubrisoli</name>
    <dbReference type="NCBI Taxonomy" id="2715399"/>
    <lineage>
        <taxon>Bacteria</taxon>
        <taxon>Bacillati</taxon>
        <taxon>Actinomycetota</taxon>
        <taxon>Actinomycetes</taxon>
        <taxon>Streptosporangiales</taxon>
        <taxon>Nocardiopsidaceae</taxon>
        <taxon>Marinactinospora</taxon>
    </lineage>
</organism>
<evidence type="ECO:0000259" key="1">
    <source>
        <dbReference type="Pfam" id="PF04149"/>
    </source>
</evidence>
<feature type="domain" description="DUF397" evidence="1">
    <location>
        <begin position="5"/>
        <end position="56"/>
    </location>
</feature>
<evidence type="ECO:0000313" key="2">
    <source>
        <dbReference type="EMBL" id="MFC7330109.1"/>
    </source>
</evidence>
<name>A0ABW2KMB4_9ACTN</name>
<reference evidence="3" key="1">
    <citation type="journal article" date="2019" name="Int. J. Syst. Evol. Microbiol.">
        <title>The Global Catalogue of Microorganisms (GCM) 10K type strain sequencing project: providing services to taxonomists for standard genome sequencing and annotation.</title>
        <authorList>
            <consortium name="The Broad Institute Genomics Platform"/>
            <consortium name="The Broad Institute Genome Sequencing Center for Infectious Disease"/>
            <person name="Wu L."/>
            <person name="Ma J."/>
        </authorList>
    </citation>
    <scope>NUCLEOTIDE SEQUENCE [LARGE SCALE GENOMIC DNA]</scope>
    <source>
        <strain evidence="3">CGMCC 4.7382</strain>
    </source>
</reference>
<dbReference type="Proteomes" id="UP001596540">
    <property type="component" value="Unassembled WGS sequence"/>
</dbReference>
<proteinExistence type="predicted"/>
<sequence length="62" mass="6885">MERSSWRKSSYSGKQSHCVEVAATSTIHALRDSKDPNGGMLTFRHAEWHSFITGVKHGAVGR</sequence>
<dbReference type="EMBL" id="JBHTBH010000010">
    <property type="protein sequence ID" value="MFC7330109.1"/>
    <property type="molecule type" value="Genomic_DNA"/>
</dbReference>